<keyword evidence="2" id="KW-0378">Hydrolase</keyword>
<dbReference type="InterPro" id="IPR002711">
    <property type="entry name" value="HNH"/>
</dbReference>
<dbReference type="AlphaFoldDB" id="A0A2S0M4I8"/>
<dbReference type="RefSeq" id="WP_036220878.1">
    <property type="nucleotide sequence ID" value="NZ_CP027569.1"/>
</dbReference>
<dbReference type="EMBL" id="CP027569">
    <property type="protein sequence ID" value="AVO26384.1"/>
    <property type="molecule type" value="Genomic_DNA"/>
</dbReference>
<feature type="domain" description="HNH" evidence="1">
    <location>
        <begin position="71"/>
        <end position="109"/>
    </location>
</feature>
<proteinExistence type="predicted"/>
<dbReference type="GO" id="GO:0003676">
    <property type="term" value="F:nucleic acid binding"/>
    <property type="evidence" value="ECO:0007669"/>
    <property type="project" value="InterPro"/>
</dbReference>
<keyword evidence="2" id="KW-0255">Endonuclease</keyword>
<protein>
    <submittedName>
        <fullName evidence="2">HNH endonuclease</fullName>
    </submittedName>
</protein>
<dbReference type="GO" id="GO:0004519">
    <property type="term" value="F:endonuclease activity"/>
    <property type="evidence" value="ECO:0007669"/>
    <property type="project" value="UniProtKB-KW"/>
</dbReference>
<gene>
    <name evidence="2" type="ORF">C6Y28_01390</name>
</gene>
<keyword evidence="2" id="KW-0540">Nuclease</keyword>
<dbReference type="Pfam" id="PF01844">
    <property type="entry name" value="HNH"/>
    <property type="match status" value="1"/>
</dbReference>
<organism evidence="2 3">
    <name type="scientific">Megasphaera elsdenii</name>
    <dbReference type="NCBI Taxonomy" id="907"/>
    <lineage>
        <taxon>Bacteria</taxon>
        <taxon>Bacillati</taxon>
        <taxon>Bacillota</taxon>
        <taxon>Negativicutes</taxon>
        <taxon>Veillonellales</taxon>
        <taxon>Veillonellaceae</taxon>
        <taxon>Megasphaera</taxon>
    </lineage>
</organism>
<dbReference type="Proteomes" id="UP000238358">
    <property type="component" value="Chromosome"/>
</dbReference>
<name>A0A2S0M4I8_MEGEL</name>
<reference evidence="2 3" key="1">
    <citation type="journal article" date="2018" name="Genome Announc.">
        <title>Complete genomes of two Megasphaera elsdenii strains, NCIMB 702410 and ATCC 25940.</title>
        <authorList>
            <person name="Hatmaker E.A."/>
            <person name="O'Dell K."/>
            <person name="Riley L.A."/>
            <person name="Klingeman D.M."/>
            <person name="Guss A.M."/>
        </authorList>
    </citation>
    <scope>NUCLEOTIDE SEQUENCE [LARGE SCALE GENOMIC DNA]</scope>
    <source>
        <strain evidence="2 3">NCIMB702410</strain>
    </source>
</reference>
<dbReference type="InterPro" id="IPR003615">
    <property type="entry name" value="HNH_nuc"/>
</dbReference>
<dbReference type="CDD" id="cd00085">
    <property type="entry name" value="HNHc"/>
    <property type="match status" value="1"/>
</dbReference>
<accession>A0A2S0M4I8</accession>
<evidence type="ECO:0000313" key="3">
    <source>
        <dbReference type="Proteomes" id="UP000238358"/>
    </source>
</evidence>
<evidence type="ECO:0000313" key="2">
    <source>
        <dbReference type="EMBL" id="AVO26384.1"/>
    </source>
</evidence>
<dbReference type="GO" id="GO:0008270">
    <property type="term" value="F:zinc ion binding"/>
    <property type="evidence" value="ECO:0007669"/>
    <property type="project" value="InterPro"/>
</dbReference>
<evidence type="ECO:0000259" key="1">
    <source>
        <dbReference type="Pfam" id="PF01844"/>
    </source>
</evidence>
<sequence>MLTRICSICGQIHPQGQPCPQASKRHKEYDTEHRNKGAARIYHGTAWRRLRRIIMAMANGLDEYELYANNHIVKADTVHHIEPLEDEPGKAYDITNLIAVSRKTHAKIHEAYNRSEADSSAIKNMLKRIAGQHTGGGV</sequence>